<name>A0A8H5HLA7_9AGAR</name>
<dbReference type="PANTHER" id="PTHR12975:SF6">
    <property type="entry name" value="TRAFFICKING PROTEIN PARTICLE COMPLEX SUBUNIT 8"/>
    <property type="match status" value="1"/>
</dbReference>
<dbReference type="EMBL" id="JAACJN010000040">
    <property type="protein sequence ID" value="KAF5385469.1"/>
    <property type="molecule type" value="Genomic_DNA"/>
</dbReference>
<organism evidence="3 4">
    <name type="scientific">Collybiopsis confluens</name>
    <dbReference type="NCBI Taxonomy" id="2823264"/>
    <lineage>
        <taxon>Eukaryota</taxon>
        <taxon>Fungi</taxon>
        <taxon>Dikarya</taxon>
        <taxon>Basidiomycota</taxon>
        <taxon>Agaricomycotina</taxon>
        <taxon>Agaricomycetes</taxon>
        <taxon>Agaricomycetidae</taxon>
        <taxon>Agaricales</taxon>
        <taxon>Marasmiineae</taxon>
        <taxon>Omphalotaceae</taxon>
        <taxon>Collybiopsis</taxon>
    </lineage>
</organism>
<dbReference type="InterPro" id="IPR024420">
    <property type="entry name" value="TRAPP_III_complex_Trs85"/>
</dbReference>
<reference evidence="3 4" key="1">
    <citation type="journal article" date="2020" name="ISME J.">
        <title>Uncovering the hidden diversity of litter-decomposition mechanisms in mushroom-forming fungi.</title>
        <authorList>
            <person name="Floudas D."/>
            <person name="Bentzer J."/>
            <person name="Ahren D."/>
            <person name="Johansson T."/>
            <person name="Persson P."/>
            <person name="Tunlid A."/>
        </authorList>
    </citation>
    <scope>NUCLEOTIDE SEQUENCE [LARGE SCALE GENOMIC DNA]</scope>
    <source>
        <strain evidence="3 4">CBS 406.79</strain>
    </source>
</reference>
<dbReference type="Pfam" id="PF24542">
    <property type="entry name" value="Ig_TPPC8_C"/>
    <property type="match status" value="1"/>
</dbReference>
<dbReference type="PANTHER" id="PTHR12975">
    <property type="entry name" value="TRANSPORT PROTEIN TRAPP"/>
    <property type="match status" value="1"/>
</dbReference>
<gene>
    <name evidence="3" type="ORF">D9757_005398</name>
</gene>
<feature type="domain" description="TPPC8 C-terminal Ig-like" evidence="2">
    <location>
        <begin position="1212"/>
        <end position="1300"/>
    </location>
</feature>
<protein>
    <recommendedName>
        <fullName evidence="2">TPPC8 C-terminal Ig-like domain-containing protein</fullName>
    </recommendedName>
</protein>
<keyword evidence="4" id="KW-1185">Reference proteome</keyword>
<feature type="compositionally biased region" description="Low complexity" evidence="1">
    <location>
        <begin position="360"/>
        <end position="378"/>
    </location>
</feature>
<evidence type="ECO:0000313" key="4">
    <source>
        <dbReference type="Proteomes" id="UP000518752"/>
    </source>
</evidence>
<dbReference type="OrthoDB" id="203724at2759"/>
<feature type="compositionally biased region" description="Pro residues" evidence="1">
    <location>
        <begin position="379"/>
        <end position="388"/>
    </location>
</feature>
<accession>A0A8H5HLA7</accession>
<evidence type="ECO:0000313" key="3">
    <source>
        <dbReference type="EMBL" id="KAF5385469.1"/>
    </source>
</evidence>
<dbReference type="Pfam" id="PF12739">
    <property type="entry name" value="TRAPPC-Trs85"/>
    <property type="match status" value="1"/>
</dbReference>
<sequence length="1344" mass="149282">MLYPLKCIWQTRNLETGIVRLFTWTRASALLAMAPPLPSSLSPHICILSSPDLQDLLAAASLPQLPEILQSFSPLPQVTTRTTSLASVSHKAFSLRISDLNEIELACREDEEQRAVRMVDWIGSRIGARCAQWVEDMEKQEGKQPERLPWWEDLKRCLEGDHTPSKTETWNHPAAIILAVSTNTPNPLQAVSNLHSRTIDLPSWVDPTWLRYTLIVHPKGSALSDEEAGALYNAVKKQYGLHSYLLPLDMPNPPPAPVPVPTSKPRLPSAGSDYLDVTNQSSSRTGSQSTINTLRMNEKDIQQTAKFTREFLVMSLIPWMEKCVLDWNENFISTRRLPSRLFSSTRRLFGTPSPSPSPAPTHRSSSSRSSTLNVSSAPAPFPLVGGPPPQQRRLAEFATILGDFKLAVTVWETLSKEGRGGSDILPLLLSPSLSLSQHVSNALNGAITQPTALSQLRALLSAVRWEIGIDPMDFGSEMLAGERWLVWAAGSAEEPPAALLLAQAAFMSSKKLALRRAALWYLSAAKRLEKCGIKPLTMYFLRRAHDLYQSRPRKELSPSFWDADATLSPGSQNFDSIMSGIEHPLARLLYTTGDIKDAVKIFLGLLKGSASPTAIQASLNDTETDGVYLEDFRVAFEHLKSTLTDGEQMNELTLPFNLCNPRQTKLRFSDDDSAGQRSEWKKQEETWVRFAKSHEMSHHIATESRAYTNEPFWIDLALTNPLDVDVTLTNITVKAQEPDGSSSKSCLTIGVVDSVTVGAKETRTIPISVISTRPTTLTITHATYNFLSLLPSAEALAVRGKRLYNTPAQRQTPTYAADILMKVDVMEPGCRLLVNLAEDKNLTLCQGEVTALRLWMSNVGATPINEVWLIVGSESLWLGEAEQEEGVFTDEYSSGGTLHSTNSLRSQEPFAVPLGSLSTLAPEASLEVPLRFYVLDAGQKEIHISLLYREHKEALWKQARKAQACEVRPLFRVASSAIPSSNIEDMFLLDLTLQNISNYHIQITQISAVSPTWRSSSSVNAELGPVYPLQSSQFTFGVNPWDDASGCIETLKYISTKLADVIHGKEMQLSDPPQIDLCYSHIVQPSPSNTCNLQKLVHSGKRHVAASSILSTFNHIPNHLHPHIFPLFNPAALDFLICWKIPAENRSGALLVSGLNLGASHSPLRDILDAAGTLKSTRSMYAETRRERKEVLQSIRTSEWNSEMNPVHVVVNSTSQLAHDFTKGPCRARIDLTVRNYSTTSRAKVMLSLNSKAPERLPSDVHPIVYSGKLTYRATLEPIQCITFAVVAWIDRPGTYSLESWWTETEVLERIGDNTECVRYRYLEERSRYDDNSLITVCQKIDSA</sequence>
<comment type="caution">
    <text evidence="3">The sequence shown here is derived from an EMBL/GenBank/DDBJ whole genome shotgun (WGS) entry which is preliminary data.</text>
</comment>
<evidence type="ECO:0000259" key="2">
    <source>
        <dbReference type="Pfam" id="PF24542"/>
    </source>
</evidence>
<evidence type="ECO:0000256" key="1">
    <source>
        <dbReference type="SAM" id="MobiDB-lite"/>
    </source>
</evidence>
<proteinExistence type="predicted"/>
<dbReference type="InterPro" id="IPR057651">
    <property type="entry name" value="Ig_TPPC8_C"/>
</dbReference>
<feature type="region of interest" description="Disordered" evidence="1">
    <location>
        <begin position="348"/>
        <end position="388"/>
    </location>
</feature>
<dbReference type="GO" id="GO:1990072">
    <property type="term" value="C:TRAPPIII protein complex"/>
    <property type="evidence" value="ECO:0007669"/>
    <property type="project" value="TreeGrafter"/>
</dbReference>
<dbReference type="Proteomes" id="UP000518752">
    <property type="component" value="Unassembled WGS sequence"/>
</dbReference>